<accession>A0ABW4PSU0</accession>
<dbReference type="SUPFAM" id="SSF48317">
    <property type="entry name" value="Acid phosphatase/Vanadium-dependent haloperoxidase"/>
    <property type="match status" value="1"/>
</dbReference>
<keyword evidence="1" id="KW-0812">Transmembrane</keyword>
<feature type="transmembrane region" description="Helical" evidence="1">
    <location>
        <begin position="87"/>
        <end position="105"/>
    </location>
</feature>
<feature type="domain" description="Phosphatidic acid phosphatase type 2/haloperoxidase" evidence="2">
    <location>
        <begin position="118"/>
        <end position="192"/>
    </location>
</feature>
<sequence length="221" mass="22505">MLVRVSPRALLLPVLLPLLLFAAVAWQVVSDGPLADADERLTPELRENAPPAAVAEPLADLGSAGVALPVLAAALGYAWLRGRRWRPLVAAALAAAAVPALVAPVKALTDRPGPLEGTGYFPSGHAATAQVAYGAAVLLVLPHLWPRARRPLAAAAALVCAAAGAGLVWRGYHWGLDVLASWCLGVPLLAAVRAACRLPAGDGAGGGGRRDGPRPAGRPDA</sequence>
<evidence type="ECO:0000313" key="4">
    <source>
        <dbReference type="Proteomes" id="UP001597365"/>
    </source>
</evidence>
<dbReference type="RefSeq" id="WP_380903417.1">
    <property type="nucleotide sequence ID" value="NZ_JBHUFU010000015.1"/>
</dbReference>
<evidence type="ECO:0000256" key="1">
    <source>
        <dbReference type="SAM" id="Phobius"/>
    </source>
</evidence>
<gene>
    <name evidence="3" type="ORF">ACFSJS_22920</name>
</gene>
<name>A0ABW4PSU0_9ACTN</name>
<dbReference type="InterPro" id="IPR000326">
    <property type="entry name" value="PAP2/HPO"/>
</dbReference>
<dbReference type="EMBL" id="JBHUFU010000015">
    <property type="protein sequence ID" value="MFD1832476.1"/>
    <property type="molecule type" value="Genomic_DNA"/>
</dbReference>
<evidence type="ECO:0000259" key="2">
    <source>
        <dbReference type="Pfam" id="PF01569"/>
    </source>
</evidence>
<feature type="transmembrane region" description="Helical" evidence="1">
    <location>
        <begin position="125"/>
        <end position="145"/>
    </location>
</feature>
<feature type="transmembrane region" description="Helical" evidence="1">
    <location>
        <begin position="61"/>
        <end position="80"/>
    </location>
</feature>
<comment type="caution">
    <text evidence="3">The sequence shown here is derived from an EMBL/GenBank/DDBJ whole genome shotgun (WGS) entry which is preliminary data.</text>
</comment>
<dbReference type="Pfam" id="PF01569">
    <property type="entry name" value="PAP2"/>
    <property type="match status" value="1"/>
</dbReference>
<reference evidence="4" key="1">
    <citation type="journal article" date="2019" name="Int. J. Syst. Evol. Microbiol.">
        <title>The Global Catalogue of Microorganisms (GCM) 10K type strain sequencing project: providing services to taxonomists for standard genome sequencing and annotation.</title>
        <authorList>
            <consortium name="The Broad Institute Genomics Platform"/>
            <consortium name="The Broad Institute Genome Sequencing Center for Infectious Disease"/>
            <person name="Wu L."/>
            <person name="Ma J."/>
        </authorList>
    </citation>
    <scope>NUCLEOTIDE SEQUENCE [LARGE SCALE GENOMIC DNA]</scope>
    <source>
        <strain evidence="4">CGMCC 4.7455</strain>
    </source>
</reference>
<keyword evidence="4" id="KW-1185">Reference proteome</keyword>
<keyword evidence="1" id="KW-0472">Membrane</keyword>
<feature type="transmembrane region" description="Helical" evidence="1">
    <location>
        <begin position="152"/>
        <end position="172"/>
    </location>
</feature>
<dbReference type="Gene3D" id="1.20.144.10">
    <property type="entry name" value="Phosphatidic acid phosphatase type 2/haloperoxidase"/>
    <property type="match status" value="1"/>
</dbReference>
<dbReference type="Proteomes" id="UP001597365">
    <property type="component" value="Unassembled WGS sequence"/>
</dbReference>
<organism evidence="3 4">
    <name type="scientific">Streptomyces desertarenae</name>
    <dbReference type="NCBI Taxonomy" id="2666184"/>
    <lineage>
        <taxon>Bacteria</taxon>
        <taxon>Bacillati</taxon>
        <taxon>Actinomycetota</taxon>
        <taxon>Actinomycetes</taxon>
        <taxon>Kitasatosporales</taxon>
        <taxon>Streptomycetaceae</taxon>
        <taxon>Streptomyces</taxon>
    </lineage>
</organism>
<protein>
    <submittedName>
        <fullName evidence="3">Phosphatase PAP2 family protein</fullName>
    </submittedName>
</protein>
<evidence type="ECO:0000313" key="3">
    <source>
        <dbReference type="EMBL" id="MFD1832476.1"/>
    </source>
</evidence>
<proteinExistence type="predicted"/>
<dbReference type="InterPro" id="IPR036938">
    <property type="entry name" value="PAP2/HPO_sf"/>
</dbReference>
<keyword evidence="1" id="KW-1133">Transmembrane helix</keyword>